<dbReference type="GO" id="GO:0005737">
    <property type="term" value="C:cytoplasm"/>
    <property type="evidence" value="ECO:0007669"/>
    <property type="project" value="UniProtKB-SubCell"/>
</dbReference>
<evidence type="ECO:0000256" key="3">
    <source>
        <dbReference type="ARBA" id="ARBA00022490"/>
    </source>
</evidence>
<dbReference type="Proteomes" id="UP000284163">
    <property type="component" value="Unassembled WGS sequence"/>
</dbReference>
<dbReference type="InterPro" id="IPR019933">
    <property type="entry name" value="DivIVA_domain"/>
</dbReference>
<sequence length="66" mass="7783">MNVDGRTIRQAILDTRFRGYDVGQVDELLEKIAHAMDVLDAANRELWRKNKELEHRLTRPEHPTNE</sequence>
<comment type="caution">
    <text evidence="8">The sequence shown here is derived from an EMBL/GenBank/DDBJ whole genome shotgun (WGS) entry which is preliminary data.</text>
</comment>
<reference evidence="8 9" key="1">
    <citation type="submission" date="2018-08" db="EMBL/GenBank/DDBJ databases">
        <title>A genome reference for cultivated species of the human gut microbiota.</title>
        <authorList>
            <person name="Zou Y."/>
            <person name="Xue W."/>
            <person name="Luo G."/>
        </authorList>
    </citation>
    <scope>NUCLEOTIDE SEQUENCE [LARGE SCALE GENOMIC DNA]</scope>
    <source>
        <strain evidence="8 9">CF01-1</strain>
    </source>
</reference>
<comment type="subcellular location">
    <subcellularLocation>
        <location evidence="1">Cytoplasm</location>
    </subcellularLocation>
</comment>
<keyword evidence="4" id="KW-0132">Cell division</keyword>
<dbReference type="NCBIfam" id="TIGR03544">
    <property type="entry name" value="DivI1A_domain"/>
    <property type="match status" value="1"/>
</dbReference>
<evidence type="ECO:0000256" key="4">
    <source>
        <dbReference type="ARBA" id="ARBA00022618"/>
    </source>
</evidence>
<evidence type="ECO:0000256" key="2">
    <source>
        <dbReference type="ARBA" id="ARBA00018787"/>
    </source>
</evidence>
<gene>
    <name evidence="8" type="ORF">DXA22_10040</name>
</gene>
<evidence type="ECO:0000256" key="7">
    <source>
        <dbReference type="ARBA" id="ARBA00031737"/>
    </source>
</evidence>
<accession>A0A413KAL8</accession>
<keyword evidence="3" id="KW-0963">Cytoplasm</keyword>
<dbReference type="Gene3D" id="6.10.250.660">
    <property type="match status" value="1"/>
</dbReference>
<name>A0A413KAL8_BIFPS</name>
<keyword evidence="5" id="KW-0175">Coiled coil</keyword>
<dbReference type="Pfam" id="PF05103">
    <property type="entry name" value="DivIVA"/>
    <property type="match status" value="1"/>
</dbReference>
<organism evidence="8 9">
    <name type="scientific">Bifidobacterium pseudocatenulatum</name>
    <dbReference type="NCBI Taxonomy" id="28026"/>
    <lineage>
        <taxon>Bacteria</taxon>
        <taxon>Bacillati</taxon>
        <taxon>Actinomycetota</taxon>
        <taxon>Actinomycetes</taxon>
        <taxon>Bifidobacteriales</taxon>
        <taxon>Bifidobacteriaceae</taxon>
        <taxon>Bifidobacterium</taxon>
    </lineage>
</organism>
<protein>
    <recommendedName>
        <fullName evidence="2">Cell wall synthesis protein Wag31</fullName>
    </recommendedName>
    <alternativeName>
        <fullName evidence="7">Antigen 84</fullName>
    </alternativeName>
</protein>
<evidence type="ECO:0000313" key="9">
    <source>
        <dbReference type="Proteomes" id="UP000284163"/>
    </source>
</evidence>
<dbReference type="EMBL" id="QSDK01000027">
    <property type="protein sequence ID" value="RGY74649.1"/>
    <property type="molecule type" value="Genomic_DNA"/>
</dbReference>
<dbReference type="AlphaFoldDB" id="A0A413KAL8"/>
<evidence type="ECO:0000256" key="5">
    <source>
        <dbReference type="ARBA" id="ARBA00023054"/>
    </source>
</evidence>
<keyword evidence="6" id="KW-0131">Cell cycle</keyword>
<dbReference type="GO" id="GO:0051301">
    <property type="term" value="P:cell division"/>
    <property type="evidence" value="ECO:0007669"/>
    <property type="project" value="UniProtKB-KW"/>
</dbReference>
<evidence type="ECO:0000313" key="8">
    <source>
        <dbReference type="EMBL" id="RGY74649.1"/>
    </source>
</evidence>
<proteinExistence type="predicted"/>
<dbReference type="InterPro" id="IPR007793">
    <property type="entry name" value="DivIVA_fam"/>
</dbReference>
<evidence type="ECO:0000256" key="6">
    <source>
        <dbReference type="ARBA" id="ARBA00023306"/>
    </source>
</evidence>
<evidence type="ECO:0000256" key="1">
    <source>
        <dbReference type="ARBA" id="ARBA00004496"/>
    </source>
</evidence>